<comment type="similarity">
    <text evidence="1">Belongs to the class-III pyridoxal-phosphate-dependent aminotransferase family.</text>
</comment>
<keyword evidence="3" id="KW-0808">Transferase</keyword>
<dbReference type="AlphaFoldDB" id="S8D3G0"/>
<dbReference type="PANTHER" id="PTHR42684:SF3">
    <property type="entry name" value="ADENOSYLMETHIONINE-8-AMINO-7-OXONONANOATE AMINOTRANSFERASE"/>
    <property type="match status" value="1"/>
</dbReference>
<dbReference type="Gene3D" id="3.90.1150.10">
    <property type="entry name" value="Aspartate Aminotransferase, domain 1"/>
    <property type="match status" value="1"/>
</dbReference>
<dbReference type="InterPro" id="IPR005814">
    <property type="entry name" value="Aminotrans_3"/>
</dbReference>
<evidence type="ECO:0000256" key="1">
    <source>
        <dbReference type="ARBA" id="ARBA00008954"/>
    </source>
</evidence>
<dbReference type="PANTHER" id="PTHR42684">
    <property type="entry name" value="ADENOSYLMETHIONINE-8-AMINO-7-OXONONANOATE AMINOTRANSFERASE"/>
    <property type="match status" value="1"/>
</dbReference>
<dbReference type="InterPro" id="IPR015424">
    <property type="entry name" value="PyrdxlP-dep_Trfase"/>
</dbReference>
<dbReference type="GO" id="GO:0005739">
    <property type="term" value="C:mitochondrion"/>
    <property type="evidence" value="ECO:0007669"/>
    <property type="project" value="TreeGrafter"/>
</dbReference>
<reference evidence="4 5" key="1">
    <citation type="journal article" date="2013" name="BMC Genomics">
        <title>The miniature genome of a carnivorous plant Genlisea aurea contains a low number of genes and short non-coding sequences.</title>
        <authorList>
            <person name="Leushkin E.V."/>
            <person name="Sutormin R.A."/>
            <person name="Nabieva E.R."/>
            <person name="Penin A.A."/>
            <person name="Kondrashov A.S."/>
            <person name="Logacheva M.D."/>
        </authorList>
    </citation>
    <scope>NUCLEOTIDE SEQUENCE [LARGE SCALE GENOMIC DNA]</scope>
</reference>
<feature type="non-terminal residue" evidence="4">
    <location>
        <position position="1"/>
    </location>
</feature>
<evidence type="ECO:0000313" key="4">
    <source>
        <dbReference type="EMBL" id="EPS73895.1"/>
    </source>
</evidence>
<accession>S8D3G0</accession>
<keyword evidence="5" id="KW-1185">Reference proteome</keyword>
<evidence type="ECO:0000256" key="2">
    <source>
        <dbReference type="ARBA" id="ARBA00022576"/>
    </source>
</evidence>
<dbReference type="GO" id="GO:0009102">
    <property type="term" value="P:biotin biosynthetic process"/>
    <property type="evidence" value="ECO:0007669"/>
    <property type="project" value="TreeGrafter"/>
</dbReference>
<protein>
    <submittedName>
        <fullName evidence="4">Uncharacterized protein</fullName>
    </submittedName>
</protein>
<name>S8D3G0_9LAMI</name>
<dbReference type="Proteomes" id="UP000015453">
    <property type="component" value="Unassembled WGS sequence"/>
</dbReference>
<dbReference type="SUPFAM" id="SSF53383">
    <property type="entry name" value="PLP-dependent transferases"/>
    <property type="match status" value="1"/>
</dbReference>
<proteinExistence type="inferred from homology"/>
<dbReference type="EMBL" id="AUSU01000259">
    <property type="protein sequence ID" value="EPS73895.1"/>
    <property type="molecule type" value="Genomic_DNA"/>
</dbReference>
<dbReference type="GO" id="GO:0004015">
    <property type="term" value="F:adenosylmethionine-8-amino-7-oxononanoate transaminase activity"/>
    <property type="evidence" value="ECO:0007669"/>
    <property type="project" value="TreeGrafter"/>
</dbReference>
<evidence type="ECO:0000256" key="3">
    <source>
        <dbReference type="ARBA" id="ARBA00022679"/>
    </source>
</evidence>
<dbReference type="Pfam" id="PF00202">
    <property type="entry name" value="Aminotran_3"/>
    <property type="match status" value="1"/>
</dbReference>
<evidence type="ECO:0000313" key="5">
    <source>
        <dbReference type="Proteomes" id="UP000015453"/>
    </source>
</evidence>
<dbReference type="GO" id="GO:0030170">
    <property type="term" value="F:pyridoxal phosphate binding"/>
    <property type="evidence" value="ECO:0007669"/>
    <property type="project" value="InterPro"/>
</dbReference>
<sequence>HGHSYSAHAMGCTAAVKAIKWFKNSQTNKNLVPEQESLGELWKEELVVRLSSLPNVSRVVALGTLCAIELAAQGSDVGYASTCGRSIVDQLRRDGIYMRPLGNVLYTMCGPCTSPSTCDSVLERVYGTILRFG</sequence>
<keyword evidence="2" id="KW-0032">Aminotransferase</keyword>
<dbReference type="GO" id="GO:0004141">
    <property type="term" value="F:dethiobiotin synthase activity"/>
    <property type="evidence" value="ECO:0007669"/>
    <property type="project" value="TreeGrafter"/>
</dbReference>
<feature type="non-terminal residue" evidence="4">
    <location>
        <position position="133"/>
    </location>
</feature>
<organism evidence="4 5">
    <name type="scientific">Genlisea aurea</name>
    <dbReference type="NCBI Taxonomy" id="192259"/>
    <lineage>
        <taxon>Eukaryota</taxon>
        <taxon>Viridiplantae</taxon>
        <taxon>Streptophyta</taxon>
        <taxon>Embryophyta</taxon>
        <taxon>Tracheophyta</taxon>
        <taxon>Spermatophyta</taxon>
        <taxon>Magnoliopsida</taxon>
        <taxon>eudicotyledons</taxon>
        <taxon>Gunneridae</taxon>
        <taxon>Pentapetalae</taxon>
        <taxon>asterids</taxon>
        <taxon>lamiids</taxon>
        <taxon>Lamiales</taxon>
        <taxon>Lentibulariaceae</taxon>
        <taxon>Genlisea</taxon>
    </lineage>
</organism>
<comment type="caution">
    <text evidence="4">The sequence shown here is derived from an EMBL/GenBank/DDBJ whole genome shotgun (WGS) entry which is preliminary data.</text>
</comment>
<gene>
    <name evidence="4" type="ORF">M569_00862</name>
</gene>
<dbReference type="InterPro" id="IPR015422">
    <property type="entry name" value="PyrdxlP-dep_Trfase_small"/>
</dbReference>
<dbReference type="OrthoDB" id="1720978at2759"/>